<dbReference type="InterPro" id="IPR036388">
    <property type="entry name" value="WH-like_DNA-bd_sf"/>
</dbReference>
<reference evidence="3" key="1">
    <citation type="journal article" date="2019" name="Int. J. Syst. Evol. Microbiol.">
        <title>The Global Catalogue of Microorganisms (GCM) 10K type strain sequencing project: providing services to taxonomists for standard genome sequencing and annotation.</title>
        <authorList>
            <consortium name="The Broad Institute Genomics Platform"/>
            <consortium name="The Broad Institute Genome Sequencing Center for Infectious Disease"/>
            <person name="Wu L."/>
            <person name="Ma J."/>
        </authorList>
    </citation>
    <scope>NUCLEOTIDE SEQUENCE [LARGE SCALE GENOMIC DNA]</scope>
    <source>
        <strain evidence="3">CCM 8903</strain>
    </source>
</reference>
<dbReference type="Proteomes" id="UP001597252">
    <property type="component" value="Unassembled WGS sequence"/>
</dbReference>
<comment type="caution">
    <text evidence="2">The sequence shown here is derived from an EMBL/GenBank/DDBJ whole genome shotgun (WGS) entry which is preliminary data.</text>
</comment>
<evidence type="ECO:0000259" key="1">
    <source>
        <dbReference type="Pfam" id="PF05043"/>
    </source>
</evidence>
<proteinExistence type="predicted"/>
<evidence type="ECO:0000313" key="2">
    <source>
        <dbReference type="EMBL" id="MFD1485913.1"/>
    </source>
</evidence>
<dbReference type="Pfam" id="PF05043">
    <property type="entry name" value="Mga"/>
    <property type="match status" value="1"/>
</dbReference>
<dbReference type="RefSeq" id="WP_125754103.1">
    <property type="nucleotide sequence ID" value="NZ_JBHTON010000049.1"/>
</dbReference>
<accession>A0ABW4E9L3</accession>
<dbReference type="InterPro" id="IPR007737">
    <property type="entry name" value="Mga_HTH"/>
</dbReference>
<organism evidence="2 3">
    <name type="scientific">Lacticaseibacillus baoqingensis</name>
    <dbReference type="NCBI Taxonomy" id="2486013"/>
    <lineage>
        <taxon>Bacteria</taxon>
        <taxon>Bacillati</taxon>
        <taxon>Bacillota</taxon>
        <taxon>Bacilli</taxon>
        <taxon>Lactobacillales</taxon>
        <taxon>Lactobacillaceae</taxon>
        <taxon>Lacticaseibacillus</taxon>
    </lineage>
</organism>
<protein>
    <submittedName>
        <fullName evidence="2">Helix-turn-helix domain-containing protein</fullName>
    </submittedName>
</protein>
<dbReference type="Gene3D" id="1.10.10.10">
    <property type="entry name" value="Winged helix-like DNA-binding domain superfamily/Winged helix DNA-binding domain"/>
    <property type="match status" value="1"/>
</dbReference>
<feature type="domain" description="Mga helix-turn-helix" evidence="1">
    <location>
        <begin position="101"/>
        <end position="177"/>
    </location>
</feature>
<dbReference type="EMBL" id="JBHTON010000049">
    <property type="protein sequence ID" value="MFD1485913.1"/>
    <property type="molecule type" value="Genomic_DNA"/>
</dbReference>
<evidence type="ECO:0000313" key="3">
    <source>
        <dbReference type="Proteomes" id="UP001597252"/>
    </source>
</evidence>
<gene>
    <name evidence="2" type="ORF">ACFQ5J_11810</name>
</gene>
<name>A0ABW4E9L3_9LACO</name>
<keyword evidence="3" id="KW-1185">Reference proteome</keyword>
<sequence length="469" mass="51399">MSAKRPAAKPAMTLRPEAVFLDRAADLRYQVYAQLARQAVCGVTVRDLAVQLHWRYQTTYNVVDEILMDLEQLLGRRRPHLRAQLLAADPLPVPLAVYRAYLAQRSLVYQLVDAAIQNSGMTAETFAKRHFISRSTLNRRLRGCKVWLAQYQLKLRGSRLCFVGAELNVCYFIYDFYWWAHRGTAWPLAAVDQATVARQVQALPHCPPSPVGRVQMQLFLAAIKLRAGQRHLPGSNPALQALATQLDSAAVDHLPKAAVTSCELLALTQLQFDDAAFGTALLLASVPQTVTARLLAAVGGQAPPQLAANLLRLVYATWAFAGVPRWAQAPVNATGAEAMFAALDALPDTPAYALFHTHTPALANAAAVLADPRTIVGCAHRQVRVEVAVALDSPGAWQLREFLQVLPGVCQLVPVGSGGDLVITDHQGASPTLQHHPQRQFDWFADALALPAYRQALLARITLLRKKPR</sequence>